<feature type="coiled-coil region" evidence="6">
    <location>
        <begin position="766"/>
        <end position="855"/>
    </location>
</feature>
<evidence type="ECO:0000256" key="1">
    <source>
        <dbReference type="ARBA" id="ARBA00022528"/>
    </source>
</evidence>
<keyword evidence="3" id="KW-0378">Hydrolase</keyword>
<keyword evidence="10" id="KW-1185">Reference proteome</keyword>
<evidence type="ECO:0000313" key="10">
    <source>
        <dbReference type="Proteomes" id="UP000825935"/>
    </source>
</evidence>
<dbReference type="GO" id="GO:0003924">
    <property type="term" value="F:GTPase activity"/>
    <property type="evidence" value="ECO:0007669"/>
    <property type="project" value="InterPro"/>
</dbReference>
<dbReference type="Proteomes" id="UP000825935">
    <property type="component" value="Chromosome 3"/>
</dbReference>
<accession>A0A8T2V3Y2</accession>
<feature type="coiled-coil region" evidence="6">
    <location>
        <begin position="617"/>
        <end position="651"/>
    </location>
</feature>
<feature type="compositionally biased region" description="Basic and acidic residues" evidence="7">
    <location>
        <begin position="1010"/>
        <end position="1028"/>
    </location>
</feature>
<dbReference type="InterPro" id="IPR027417">
    <property type="entry name" value="P-loop_NTPase"/>
</dbReference>
<dbReference type="Pfam" id="PF02263">
    <property type="entry name" value="GBP"/>
    <property type="match status" value="1"/>
</dbReference>
<feature type="region of interest" description="Disordered" evidence="7">
    <location>
        <begin position="1002"/>
        <end position="1028"/>
    </location>
</feature>
<evidence type="ECO:0000256" key="6">
    <source>
        <dbReference type="SAM" id="Coils"/>
    </source>
</evidence>
<keyword evidence="1" id="KW-0150">Chloroplast</keyword>
<dbReference type="Gene3D" id="1.20.1000.10">
    <property type="entry name" value="Guanylate-binding protein, C-terminal domain"/>
    <property type="match status" value="1"/>
</dbReference>
<dbReference type="PANTHER" id="PTHR10751">
    <property type="entry name" value="GUANYLATE BINDING PROTEIN"/>
    <property type="match status" value="1"/>
</dbReference>
<dbReference type="CDD" id="cd01851">
    <property type="entry name" value="GBP"/>
    <property type="match status" value="1"/>
</dbReference>
<proteinExistence type="inferred from homology"/>
<evidence type="ECO:0000256" key="3">
    <source>
        <dbReference type="ARBA" id="ARBA00022801"/>
    </source>
</evidence>
<dbReference type="InterPro" id="IPR030386">
    <property type="entry name" value="G_GB1_RHD3_dom"/>
</dbReference>
<gene>
    <name evidence="9" type="ORF">KP509_03G061100</name>
</gene>
<sequence length="1076" mass="122742">MAHALRSRGAQTVKKKNENIQGSTFHAPQPSPKALRLVHCDENGMFRMDVEAVATLQMIKEPLGVVTVCGRARQGKSYILNQLLGRSTGFQVASTHQPCTKGLWMWSMPLKKTTGETEYNLLLLDTEGIDAYDQTGTYSIQIFSLAVLLSSLFVYNQMGGIDEAALDQLSLVTELTKHIRLRASEHRSTYAELGQHSPVFLWLLRDFYLDLSEEGERVSPRDYLESALQPIAGEGRAIAARNEIRDSIRALFPDRHCFTLVRPLNNEHDLQHLDQFPFDSLRPEFQAGMDALTKFVFDRTKPKQLGSNIMTGPMFVSLTQSFLDAINAGAVPTLANSWQNVEESECRRAYDVALELYIKAFTKSSAVDEEALRMIHETAVTDAFYIFDNEAVGSGAARQKYEKMLSSAFKKHYEESMHKIWTEAELKCTRMVEMMDEKLWAVCQSSDVSLGQVFEALNTFLEDYDDATSGPSKWKKFRTFLQNSLKGSLLGVVKRMNLQSQTDSVSFQMKHQSLEDRLINAEKQLECAKREMNDWRNRYELLTEEAKSSEEASAARYLALEKMYDSLNEKCSLASHQLEISRKEVSDWRASYEVVVTERKTLEEQLNVEIGVLRSRCSSAEGRLAASQEQLQSAKEEVHEWRRKYDLALEELHITSERAAAICERLNRQAQDRQDALLNEYFSNIARKERETNDVKSKVEGDERHIAALQDRLEDQELKICSQEEEMSRLRLELRQIHNIVDIEKAKAISMDKELSILKQQKHYLEDKLNLELKRSEDAVAKQQQSEKEMKLAVGRLEKVHEEIESATKARLEAERLAAERLAAQISAERRNEVLVRENDELSRAIHTLQDLERDTISRMRSMDRHLEVRDKEMGELLDSAHKQRADTLNVLESLLDTERQACAEANARAEALSVQLQSVQGKLDSLQQKFSIARLNETLLDGRLRICHCHGELGGKSPSSGKRARLDDSVLEDSANYVLMNASCQMTARKPDKLSLVSRCSPTQSQCDTPDKLDNRASPSDSKESDDYMRFTIPRLRQELSKAGILDELEQMKSPTKKEIIELYERHVLHKFCTA</sequence>
<dbReference type="GO" id="GO:0005525">
    <property type="term" value="F:GTP binding"/>
    <property type="evidence" value="ECO:0007669"/>
    <property type="project" value="UniProtKB-KW"/>
</dbReference>
<dbReference type="PROSITE" id="PS51715">
    <property type="entry name" value="G_GB1_RHD3"/>
    <property type="match status" value="1"/>
</dbReference>
<dbReference type="Gene3D" id="3.40.50.300">
    <property type="entry name" value="P-loop containing nucleotide triphosphate hydrolases"/>
    <property type="match status" value="1"/>
</dbReference>
<comment type="similarity">
    <text evidence="5">Belongs to the TRAFAC class dynamin-like GTPase superfamily. GB1/RHD3 GTPase family.</text>
</comment>
<evidence type="ECO:0000259" key="8">
    <source>
        <dbReference type="PROSITE" id="PS51715"/>
    </source>
</evidence>
<keyword evidence="6" id="KW-0175">Coiled coil</keyword>
<dbReference type="SUPFAM" id="SSF52540">
    <property type="entry name" value="P-loop containing nucleoside triphosphate hydrolases"/>
    <property type="match status" value="1"/>
</dbReference>
<dbReference type="AlphaFoldDB" id="A0A8T2V3Y2"/>
<dbReference type="InterPro" id="IPR015894">
    <property type="entry name" value="Guanylate-bd_N"/>
</dbReference>
<evidence type="ECO:0000256" key="7">
    <source>
        <dbReference type="SAM" id="MobiDB-lite"/>
    </source>
</evidence>
<keyword evidence="4" id="KW-0342">GTP-binding</keyword>
<keyword evidence="1" id="KW-0934">Plastid</keyword>
<dbReference type="Pfam" id="PF02841">
    <property type="entry name" value="GBP_C"/>
    <property type="match status" value="1"/>
</dbReference>
<evidence type="ECO:0000256" key="2">
    <source>
        <dbReference type="ARBA" id="ARBA00022741"/>
    </source>
</evidence>
<dbReference type="InterPro" id="IPR003191">
    <property type="entry name" value="Guanylate-bd/ATL_C"/>
</dbReference>
<evidence type="ECO:0000313" key="9">
    <source>
        <dbReference type="EMBL" id="KAH7441900.1"/>
    </source>
</evidence>
<evidence type="ECO:0000256" key="5">
    <source>
        <dbReference type="PROSITE-ProRule" id="PRU01052"/>
    </source>
</evidence>
<dbReference type="OrthoDB" id="2135133at2759"/>
<evidence type="ECO:0000256" key="4">
    <source>
        <dbReference type="ARBA" id="ARBA00023134"/>
    </source>
</evidence>
<name>A0A8T2V3Y2_CERRI</name>
<feature type="domain" description="GB1/RHD3-type G" evidence="8">
    <location>
        <begin position="60"/>
        <end position="304"/>
    </location>
</feature>
<reference evidence="9" key="1">
    <citation type="submission" date="2021-08" db="EMBL/GenBank/DDBJ databases">
        <title>WGS assembly of Ceratopteris richardii.</title>
        <authorList>
            <person name="Marchant D.B."/>
            <person name="Chen G."/>
            <person name="Jenkins J."/>
            <person name="Shu S."/>
            <person name="Leebens-Mack J."/>
            <person name="Grimwood J."/>
            <person name="Schmutz J."/>
            <person name="Soltis P."/>
            <person name="Soltis D."/>
            <person name="Chen Z.-H."/>
        </authorList>
    </citation>
    <scope>NUCLEOTIDE SEQUENCE</scope>
    <source>
        <strain evidence="9">Whitten #5841</strain>
        <tissue evidence="9">Leaf</tissue>
    </source>
</reference>
<protein>
    <recommendedName>
        <fullName evidence="8">GB1/RHD3-type G domain-containing protein</fullName>
    </recommendedName>
</protein>
<dbReference type="SUPFAM" id="SSF48340">
    <property type="entry name" value="Interferon-induced guanylate-binding protein 1 (GBP1), C-terminal domain"/>
    <property type="match status" value="1"/>
</dbReference>
<feature type="coiled-coil region" evidence="6">
    <location>
        <begin position="511"/>
        <end position="552"/>
    </location>
</feature>
<dbReference type="EMBL" id="CM035408">
    <property type="protein sequence ID" value="KAH7441900.1"/>
    <property type="molecule type" value="Genomic_DNA"/>
</dbReference>
<dbReference type="OMA" id="NSFRGEF"/>
<organism evidence="9 10">
    <name type="scientific">Ceratopteris richardii</name>
    <name type="common">Triangle waterfern</name>
    <dbReference type="NCBI Taxonomy" id="49495"/>
    <lineage>
        <taxon>Eukaryota</taxon>
        <taxon>Viridiplantae</taxon>
        <taxon>Streptophyta</taxon>
        <taxon>Embryophyta</taxon>
        <taxon>Tracheophyta</taxon>
        <taxon>Polypodiopsida</taxon>
        <taxon>Polypodiidae</taxon>
        <taxon>Polypodiales</taxon>
        <taxon>Pteridineae</taxon>
        <taxon>Pteridaceae</taxon>
        <taxon>Parkerioideae</taxon>
        <taxon>Ceratopteris</taxon>
    </lineage>
</organism>
<feature type="region of interest" description="Disordered" evidence="7">
    <location>
        <begin position="1"/>
        <end position="31"/>
    </location>
</feature>
<keyword evidence="2" id="KW-0547">Nucleotide-binding</keyword>
<dbReference type="InterPro" id="IPR036543">
    <property type="entry name" value="Guanylate-bd_C_sf"/>
</dbReference>
<comment type="caution">
    <text evidence="9">The sequence shown here is derived from an EMBL/GenBank/DDBJ whole genome shotgun (WGS) entry which is preliminary data.</text>
</comment>
<feature type="coiled-coil region" evidence="6">
    <location>
        <begin position="889"/>
        <end position="930"/>
    </location>
</feature>